<gene>
    <name evidence="13" type="primary">arcB_3</name>
    <name evidence="13" type="ORF">Pla108_39440</name>
</gene>
<dbReference type="SMART" id="SM00448">
    <property type="entry name" value="REC"/>
    <property type="match status" value="1"/>
</dbReference>
<dbReference type="InterPro" id="IPR003594">
    <property type="entry name" value="HATPase_dom"/>
</dbReference>
<dbReference type="InterPro" id="IPR036097">
    <property type="entry name" value="HisK_dim/P_sf"/>
</dbReference>
<feature type="domain" description="Response regulatory" evidence="10">
    <location>
        <begin position="770"/>
        <end position="886"/>
    </location>
</feature>
<accession>A0A5C6A286</accession>
<dbReference type="InterPro" id="IPR003661">
    <property type="entry name" value="HisK_dim/P_dom"/>
</dbReference>
<evidence type="ECO:0000256" key="1">
    <source>
        <dbReference type="ARBA" id="ARBA00000085"/>
    </source>
</evidence>
<dbReference type="Proteomes" id="UP000317421">
    <property type="component" value="Unassembled WGS sequence"/>
</dbReference>
<dbReference type="NCBIfam" id="TIGR00229">
    <property type="entry name" value="sensory_box"/>
    <property type="match status" value="2"/>
</dbReference>
<dbReference type="Gene3D" id="3.30.450.20">
    <property type="entry name" value="PAS domain"/>
    <property type="match status" value="2"/>
</dbReference>
<dbReference type="Pfam" id="PF00512">
    <property type="entry name" value="HisKA"/>
    <property type="match status" value="1"/>
</dbReference>
<dbReference type="PRINTS" id="PR00344">
    <property type="entry name" value="BCTRLSENSOR"/>
</dbReference>
<dbReference type="CDD" id="cd00130">
    <property type="entry name" value="PAS"/>
    <property type="match status" value="2"/>
</dbReference>
<protein>
    <recommendedName>
        <fullName evidence="2">histidine kinase</fullName>
        <ecNumber evidence="2">2.7.13.3</ecNumber>
    </recommendedName>
</protein>
<dbReference type="Gene3D" id="3.30.565.10">
    <property type="entry name" value="Histidine kinase-like ATPase, C-terminal domain"/>
    <property type="match status" value="1"/>
</dbReference>
<proteinExistence type="predicted"/>
<evidence type="ECO:0000259" key="10">
    <source>
        <dbReference type="PROSITE" id="PS50110"/>
    </source>
</evidence>
<keyword evidence="5" id="KW-0418">Kinase</keyword>
<dbReference type="InterPro" id="IPR001789">
    <property type="entry name" value="Sig_transdc_resp-reg_receiver"/>
</dbReference>
<dbReference type="SMART" id="SM00086">
    <property type="entry name" value="PAC"/>
    <property type="match status" value="2"/>
</dbReference>
<dbReference type="CDD" id="cd17580">
    <property type="entry name" value="REC_2_DhkD-like"/>
    <property type="match status" value="1"/>
</dbReference>
<feature type="region of interest" description="Disordered" evidence="7">
    <location>
        <begin position="291"/>
        <end position="312"/>
    </location>
</feature>
<dbReference type="PROSITE" id="PS50113">
    <property type="entry name" value="PAC"/>
    <property type="match status" value="2"/>
</dbReference>
<dbReference type="OrthoDB" id="3272385at2"/>
<dbReference type="SUPFAM" id="SSF47384">
    <property type="entry name" value="Homodimeric domain of signal transducing histidine kinase"/>
    <property type="match status" value="1"/>
</dbReference>
<evidence type="ECO:0000256" key="6">
    <source>
        <dbReference type="PROSITE-ProRule" id="PRU00169"/>
    </source>
</evidence>
<keyword evidence="14" id="KW-1185">Reference proteome</keyword>
<dbReference type="PROSITE" id="PS50112">
    <property type="entry name" value="PAS"/>
    <property type="match status" value="1"/>
</dbReference>
<evidence type="ECO:0000256" key="8">
    <source>
        <dbReference type="SAM" id="Phobius"/>
    </source>
</evidence>
<evidence type="ECO:0000313" key="14">
    <source>
        <dbReference type="Proteomes" id="UP000317421"/>
    </source>
</evidence>
<dbReference type="CDD" id="cd00075">
    <property type="entry name" value="HATPase"/>
    <property type="match status" value="1"/>
</dbReference>
<dbReference type="CDD" id="cd00082">
    <property type="entry name" value="HisKA"/>
    <property type="match status" value="1"/>
</dbReference>
<evidence type="ECO:0000259" key="12">
    <source>
        <dbReference type="PROSITE" id="PS50113"/>
    </source>
</evidence>
<dbReference type="Gene3D" id="2.10.70.100">
    <property type="match status" value="1"/>
</dbReference>
<keyword evidence="8" id="KW-0472">Membrane</keyword>
<reference evidence="13 14" key="1">
    <citation type="submission" date="2019-02" db="EMBL/GenBank/DDBJ databases">
        <title>Deep-cultivation of Planctomycetes and their phenomic and genomic characterization uncovers novel biology.</title>
        <authorList>
            <person name="Wiegand S."/>
            <person name="Jogler M."/>
            <person name="Boedeker C."/>
            <person name="Pinto D."/>
            <person name="Vollmers J."/>
            <person name="Rivas-Marin E."/>
            <person name="Kohn T."/>
            <person name="Peeters S.H."/>
            <person name="Heuer A."/>
            <person name="Rast P."/>
            <person name="Oberbeckmann S."/>
            <person name="Bunk B."/>
            <person name="Jeske O."/>
            <person name="Meyerdierks A."/>
            <person name="Storesund J.E."/>
            <person name="Kallscheuer N."/>
            <person name="Luecker S."/>
            <person name="Lage O.M."/>
            <person name="Pohl T."/>
            <person name="Merkel B.J."/>
            <person name="Hornburger P."/>
            <person name="Mueller R.-W."/>
            <person name="Bruemmer F."/>
            <person name="Labrenz M."/>
            <person name="Spormann A.M."/>
            <person name="Op Den Camp H."/>
            <person name="Overmann J."/>
            <person name="Amann R."/>
            <person name="Jetten M.S.M."/>
            <person name="Mascher T."/>
            <person name="Medema M.H."/>
            <person name="Devos D.P."/>
            <person name="Kaster A.-K."/>
            <person name="Ovreas L."/>
            <person name="Rohde M."/>
            <person name="Galperin M.Y."/>
            <person name="Jogler C."/>
        </authorList>
    </citation>
    <scope>NUCLEOTIDE SEQUENCE [LARGE SCALE GENOMIC DNA]</scope>
    <source>
        <strain evidence="13 14">Pla108</strain>
    </source>
</reference>
<evidence type="ECO:0000256" key="5">
    <source>
        <dbReference type="ARBA" id="ARBA00022777"/>
    </source>
</evidence>
<dbReference type="InterPro" id="IPR001610">
    <property type="entry name" value="PAC"/>
</dbReference>
<feature type="domain" description="PAC" evidence="12">
    <location>
        <begin position="310"/>
        <end position="362"/>
    </location>
</feature>
<dbReference type="Pfam" id="PF05227">
    <property type="entry name" value="CHASE3"/>
    <property type="match status" value="1"/>
</dbReference>
<dbReference type="Pfam" id="PF00072">
    <property type="entry name" value="Response_reg"/>
    <property type="match status" value="1"/>
</dbReference>
<dbReference type="InterPro" id="IPR013656">
    <property type="entry name" value="PAS_4"/>
</dbReference>
<dbReference type="GO" id="GO:0005886">
    <property type="term" value="C:plasma membrane"/>
    <property type="evidence" value="ECO:0007669"/>
    <property type="project" value="TreeGrafter"/>
</dbReference>
<dbReference type="SMART" id="SM00387">
    <property type="entry name" value="HATPase_c"/>
    <property type="match status" value="1"/>
</dbReference>
<dbReference type="SUPFAM" id="SSF55785">
    <property type="entry name" value="PYP-like sensor domain (PAS domain)"/>
    <property type="match status" value="2"/>
</dbReference>
<dbReference type="RefSeq" id="WP_146446621.1">
    <property type="nucleotide sequence ID" value="NZ_SJPR01000008.1"/>
</dbReference>
<feature type="domain" description="Histidine kinase" evidence="9">
    <location>
        <begin position="532"/>
        <end position="749"/>
    </location>
</feature>
<dbReference type="SUPFAM" id="SSF52172">
    <property type="entry name" value="CheY-like"/>
    <property type="match status" value="1"/>
</dbReference>
<evidence type="ECO:0000313" key="13">
    <source>
        <dbReference type="EMBL" id="TWT93450.1"/>
    </source>
</evidence>
<keyword evidence="3 6" id="KW-0597">Phosphoprotein</keyword>
<name>A0A5C6A286_9BACT</name>
<dbReference type="InterPro" id="IPR005467">
    <property type="entry name" value="His_kinase_dom"/>
</dbReference>
<organism evidence="13 14">
    <name type="scientific">Botrimarina colliarenosi</name>
    <dbReference type="NCBI Taxonomy" id="2528001"/>
    <lineage>
        <taxon>Bacteria</taxon>
        <taxon>Pseudomonadati</taxon>
        <taxon>Planctomycetota</taxon>
        <taxon>Planctomycetia</taxon>
        <taxon>Pirellulales</taxon>
        <taxon>Lacipirellulaceae</taxon>
        <taxon>Botrimarina</taxon>
    </lineage>
</organism>
<dbReference type="GO" id="GO:0000155">
    <property type="term" value="F:phosphorelay sensor kinase activity"/>
    <property type="evidence" value="ECO:0007669"/>
    <property type="project" value="InterPro"/>
</dbReference>
<dbReference type="InterPro" id="IPR007891">
    <property type="entry name" value="CHASE3"/>
</dbReference>
<dbReference type="GO" id="GO:0009927">
    <property type="term" value="F:histidine phosphotransfer kinase activity"/>
    <property type="evidence" value="ECO:0007669"/>
    <property type="project" value="TreeGrafter"/>
</dbReference>
<dbReference type="Pfam" id="PF08447">
    <property type="entry name" value="PAS_3"/>
    <property type="match status" value="1"/>
</dbReference>
<dbReference type="Pfam" id="PF08448">
    <property type="entry name" value="PAS_4"/>
    <property type="match status" value="1"/>
</dbReference>
<dbReference type="InterPro" id="IPR000700">
    <property type="entry name" value="PAS-assoc_C"/>
</dbReference>
<dbReference type="PANTHER" id="PTHR43047:SF72">
    <property type="entry name" value="OSMOSENSING HISTIDINE PROTEIN KINASE SLN1"/>
    <property type="match status" value="1"/>
</dbReference>
<evidence type="ECO:0000256" key="7">
    <source>
        <dbReference type="SAM" id="MobiDB-lite"/>
    </source>
</evidence>
<dbReference type="InterPro" id="IPR035965">
    <property type="entry name" value="PAS-like_dom_sf"/>
</dbReference>
<keyword evidence="4 13" id="KW-0808">Transferase</keyword>
<dbReference type="Pfam" id="PF02518">
    <property type="entry name" value="HATPase_c"/>
    <property type="match status" value="1"/>
</dbReference>
<dbReference type="InterPro" id="IPR036890">
    <property type="entry name" value="HATPase_C_sf"/>
</dbReference>
<comment type="caution">
    <text evidence="13">The sequence shown here is derived from an EMBL/GenBank/DDBJ whole genome shotgun (WGS) entry which is preliminary data.</text>
</comment>
<feature type="domain" description="PAS" evidence="11">
    <location>
        <begin position="232"/>
        <end position="292"/>
    </location>
</feature>
<dbReference type="Gene3D" id="1.10.287.130">
    <property type="match status" value="1"/>
</dbReference>
<dbReference type="InterPro" id="IPR000014">
    <property type="entry name" value="PAS"/>
</dbReference>
<evidence type="ECO:0000259" key="9">
    <source>
        <dbReference type="PROSITE" id="PS50109"/>
    </source>
</evidence>
<dbReference type="EMBL" id="SJPR01000008">
    <property type="protein sequence ID" value="TWT93450.1"/>
    <property type="molecule type" value="Genomic_DNA"/>
</dbReference>
<dbReference type="PROSITE" id="PS50110">
    <property type="entry name" value="RESPONSE_REGULATORY"/>
    <property type="match status" value="1"/>
</dbReference>
<comment type="catalytic activity">
    <reaction evidence="1">
        <text>ATP + protein L-histidine = ADP + protein N-phospho-L-histidine.</text>
        <dbReference type="EC" id="2.7.13.3"/>
    </reaction>
</comment>
<dbReference type="InterPro" id="IPR004358">
    <property type="entry name" value="Sig_transdc_His_kin-like_C"/>
</dbReference>
<dbReference type="AlphaFoldDB" id="A0A5C6A286"/>
<dbReference type="PROSITE" id="PS50109">
    <property type="entry name" value="HIS_KIN"/>
    <property type="match status" value="1"/>
</dbReference>
<dbReference type="CDD" id="cd19410">
    <property type="entry name" value="HK9-like_sensor"/>
    <property type="match status" value="1"/>
</dbReference>
<dbReference type="InterPro" id="IPR013655">
    <property type="entry name" value="PAS_fold_3"/>
</dbReference>
<dbReference type="EC" id="2.7.13.3" evidence="2"/>
<feature type="transmembrane region" description="Helical" evidence="8">
    <location>
        <begin position="194"/>
        <end position="215"/>
    </location>
</feature>
<keyword evidence="8" id="KW-1133">Transmembrane helix</keyword>
<dbReference type="PANTHER" id="PTHR43047">
    <property type="entry name" value="TWO-COMPONENT HISTIDINE PROTEIN KINASE"/>
    <property type="match status" value="1"/>
</dbReference>
<feature type="modified residue" description="4-aspartylphosphate" evidence="6">
    <location>
        <position position="819"/>
    </location>
</feature>
<evidence type="ECO:0000256" key="2">
    <source>
        <dbReference type="ARBA" id="ARBA00012438"/>
    </source>
</evidence>
<evidence type="ECO:0000256" key="3">
    <source>
        <dbReference type="ARBA" id="ARBA00022553"/>
    </source>
</evidence>
<dbReference type="Gene3D" id="3.40.50.2300">
    <property type="match status" value="1"/>
</dbReference>
<sequence length="900" mass="98589">MAAKSKTTLFEELKPKRFIEPLLVALVIAALSGNGLLQVNNFRRLQENRSQLRDNKRVLIKIEETLLAVTDAETGQRGYVITGDESYLEPFEEAMSRIDGLLNELGEMSQTVPEQRATFADLRRKVEQKIGELKEVIEVRRDEGTEAAAELLTTDIGMRTMEKIRALAERMRGVERIALERREASASQTYRRGFVTSIFSTLAGLALVGGVIYLIQRSRRRSERSARTIQAARDHLRVTLASIGDGVITTDSEGRVAFLNGVAEQLTGWEDAEARGAPLRSVFQTIDETTRQPIDSPASPAQGEGLPNGGANHTLLVARDGVETPIDDSVAPIRGEDGETRGVVLVFRDVTQRREDEIRLQEASMQRSLDVRELGLALSKLRTAEERFRLALDAADLGSWNINPATSELVADERFWRHFTGGEEKLDYEAAFAAIHPDDRERIRAAVAASLSIDDPAPYAEEYRVVHPDGAVRWLLGKGSAHFRQVEGVHQLVSFDGTVSDITERKRTEQAIARLTANLTAADRNKDEFLATLAHELRNPLAPIKNAVQLMAMSPLDEETEALRQTMERQVEQLVHLIDDLLDVSRISRGKITLRKETIGLASVVEAAVEAAASLIEANEQTLRVDYKAEGLAVDADAARLTQVVSNLLNNAAKYSDAGGQIKLVVREADGQAVVEVHDDGVGIEPEYLEQIFTMFSQLDQSLERGSAGLGIGLTLVKSLVEMHGGTITVRSEGQGRGSVFAITLPLSDRQPAPVQAPAATDPASFTAYRVLVVEDQAALRIVLGKLLEKMGHTVEGADGGEQALAKFAEFAPDVVISDISMPGMSGYDLVRSLRELPDAEGVLLVAITGYGQESDRRMAMEAGFHEHLVKPADARQLEAIFSRLTAKRLGRDRDVGGAE</sequence>
<dbReference type="SMART" id="SM00388">
    <property type="entry name" value="HisKA"/>
    <property type="match status" value="1"/>
</dbReference>
<dbReference type="SMART" id="SM00091">
    <property type="entry name" value="PAS"/>
    <property type="match status" value="2"/>
</dbReference>
<feature type="domain" description="PAC" evidence="12">
    <location>
        <begin position="459"/>
        <end position="514"/>
    </location>
</feature>
<dbReference type="FunFam" id="3.30.565.10:FF:000006">
    <property type="entry name" value="Sensor histidine kinase WalK"/>
    <property type="match status" value="1"/>
</dbReference>
<dbReference type="InterPro" id="IPR011006">
    <property type="entry name" value="CheY-like_superfamily"/>
</dbReference>
<keyword evidence="8" id="KW-0812">Transmembrane</keyword>
<evidence type="ECO:0000259" key="11">
    <source>
        <dbReference type="PROSITE" id="PS50112"/>
    </source>
</evidence>
<evidence type="ECO:0000256" key="4">
    <source>
        <dbReference type="ARBA" id="ARBA00022679"/>
    </source>
</evidence>
<dbReference type="SUPFAM" id="SSF55874">
    <property type="entry name" value="ATPase domain of HSP90 chaperone/DNA topoisomerase II/histidine kinase"/>
    <property type="match status" value="1"/>
</dbReference>